<dbReference type="SUPFAM" id="SSF51735">
    <property type="entry name" value="NAD(P)-binding Rossmann-fold domains"/>
    <property type="match status" value="1"/>
</dbReference>
<organism evidence="4 5">
    <name type="scientific">Mycobacterium yunnanensis</name>
    <dbReference type="NCBI Taxonomy" id="368477"/>
    <lineage>
        <taxon>Bacteria</taxon>
        <taxon>Bacillati</taxon>
        <taxon>Actinomycetota</taxon>
        <taxon>Actinomycetes</taxon>
        <taxon>Mycobacteriales</taxon>
        <taxon>Mycobacteriaceae</taxon>
        <taxon>Mycobacterium</taxon>
    </lineage>
</organism>
<protein>
    <submittedName>
        <fullName evidence="4">3-oxoacyl-ACP reductase FabG</fullName>
    </submittedName>
</protein>
<dbReference type="PRINTS" id="PR00081">
    <property type="entry name" value="GDHRDH"/>
</dbReference>
<evidence type="ECO:0000313" key="4">
    <source>
        <dbReference type="EMBL" id="MCV7423520.1"/>
    </source>
</evidence>
<accession>A0A9X2Z4T4</accession>
<evidence type="ECO:0000313" key="5">
    <source>
        <dbReference type="Proteomes" id="UP001141629"/>
    </source>
</evidence>
<dbReference type="AlphaFoldDB" id="A0A9X2Z4T4"/>
<dbReference type="PANTHER" id="PTHR43639:SF1">
    <property type="entry name" value="SHORT-CHAIN DEHYDROGENASE_REDUCTASE FAMILY PROTEIN"/>
    <property type="match status" value="1"/>
</dbReference>
<dbReference type="PANTHER" id="PTHR43639">
    <property type="entry name" value="OXIDOREDUCTASE, SHORT-CHAIN DEHYDROGENASE/REDUCTASE FAMILY (AFU_ORTHOLOGUE AFUA_5G02870)"/>
    <property type="match status" value="1"/>
</dbReference>
<sequence length="246" mass="25172">MSDLTSKVALVTGASRGIGAAIAKRLAHDGAIVAITYAKGAEDAARVVSAIEAAGGTAVALQADATDAAAVSSAVEEVVTLYGRLDILVNNAGTAIPKPFEETTLEELDHVLNLNVRGLFVTTQAALKHLPDGGRIISIGSCVGERMMTPGLVAYSATKGAVRMFTQGLAREVGPRGITVNNIQPGPIDTDLNPADDQWAEPQLAATALKRYGHVDDIAPLVSFIAGPEAGYITGASLTVDGGTNA</sequence>
<dbReference type="EMBL" id="JACKVK010000012">
    <property type="protein sequence ID" value="MCV7423520.1"/>
    <property type="molecule type" value="Genomic_DNA"/>
</dbReference>
<dbReference type="Gene3D" id="3.40.50.720">
    <property type="entry name" value="NAD(P)-binding Rossmann-like Domain"/>
    <property type="match status" value="1"/>
</dbReference>
<dbReference type="InterPro" id="IPR057326">
    <property type="entry name" value="KR_dom"/>
</dbReference>
<comment type="caution">
    <text evidence="4">The sequence shown here is derived from an EMBL/GenBank/DDBJ whole genome shotgun (WGS) entry which is preliminary data.</text>
</comment>
<dbReference type="RefSeq" id="WP_263998476.1">
    <property type="nucleotide sequence ID" value="NZ_JACKVK010000012.1"/>
</dbReference>
<keyword evidence="2" id="KW-0560">Oxidoreductase</keyword>
<keyword evidence="5" id="KW-1185">Reference proteome</keyword>
<proteinExistence type="inferred from homology"/>
<dbReference type="SMART" id="SM00822">
    <property type="entry name" value="PKS_KR"/>
    <property type="match status" value="1"/>
</dbReference>
<name>A0A9X2Z4T4_9MYCO</name>
<reference evidence="4" key="1">
    <citation type="submission" date="2020-07" db="EMBL/GenBank/DDBJ databases">
        <authorList>
            <person name="Pettersson B.M.F."/>
            <person name="Behra P.R.K."/>
            <person name="Ramesh M."/>
            <person name="Das S."/>
            <person name="Dasgupta S."/>
            <person name="Kirsebom L.A."/>
        </authorList>
    </citation>
    <scope>NUCLEOTIDE SEQUENCE</scope>
    <source>
        <strain evidence="4">DSM 44838</strain>
    </source>
</reference>
<gene>
    <name evidence="4" type="ORF">H7K45_23470</name>
</gene>
<dbReference type="PRINTS" id="PR00080">
    <property type="entry name" value="SDRFAMILY"/>
</dbReference>
<dbReference type="InterPro" id="IPR002347">
    <property type="entry name" value="SDR_fam"/>
</dbReference>
<dbReference type="Proteomes" id="UP001141629">
    <property type="component" value="Unassembled WGS sequence"/>
</dbReference>
<feature type="domain" description="Ketoreductase" evidence="3">
    <location>
        <begin position="7"/>
        <end position="202"/>
    </location>
</feature>
<reference evidence="4" key="2">
    <citation type="journal article" date="2022" name="BMC Genomics">
        <title>Comparative genome analysis of mycobacteria focusing on tRNA and non-coding RNA.</title>
        <authorList>
            <person name="Behra P.R.K."/>
            <person name="Pettersson B.M.F."/>
            <person name="Ramesh M."/>
            <person name="Das S."/>
            <person name="Dasgupta S."/>
            <person name="Kirsebom L.A."/>
        </authorList>
    </citation>
    <scope>NUCLEOTIDE SEQUENCE</scope>
    <source>
        <strain evidence="4">DSM 44838</strain>
    </source>
</reference>
<evidence type="ECO:0000256" key="2">
    <source>
        <dbReference type="ARBA" id="ARBA00023002"/>
    </source>
</evidence>
<evidence type="ECO:0000256" key="1">
    <source>
        <dbReference type="ARBA" id="ARBA00006484"/>
    </source>
</evidence>
<dbReference type="FunFam" id="3.40.50.720:FF:000084">
    <property type="entry name" value="Short-chain dehydrogenase reductase"/>
    <property type="match status" value="1"/>
</dbReference>
<evidence type="ECO:0000259" key="3">
    <source>
        <dbReference type="SMART" id="SM00822"/>
    </source>
</evidence>
<dbReference type="InterPro" id="IPR036291">
    <property type="entry name" value="NAD(P)-bd_dom_sf"/>
</dbReference>
<dbReference type="GO" id="GO:0016491">
    <property type="term" value="F:oxidoreductase activity"/>
    <property type="evidence" value="ECO:0007669"/>
    <property type="project" value="UniProtKB-KW"/>
</dbReference>
<comment type="similarity">
    <text evidence="1">Belongs to the short-chain dehydrogenases/reductases (SDR) family.</text>
</comment>
<dbReference type="Pfam" id="PF13561">
    <property type="entry name" value="adh_short_C2"/>
    <property type="match status" value="1"/>
</dbReference>